<evidence type="ECO:0000256" key="1">
    <source>
        <dbReference type="SAM" id="Phobius"/>
    </source>
</evidence>
<keyword evidence="1" id="KW-1133">Transmembrane helix</keyword>
<dbReference type="AlphaFoldDB" id="A0A5J4IP90"/>
<keyword evidence="1" id="KW-0472">Membrane</keyword>
<name>A0A5J4IP90_9FLAO</name>
<dbReference type="RefSeq" id="WP_151673808.1">
    <property type="nucleotide sequence ID" value="NZ_BKCG01000003.1"/>
</dbReference>
<evidence type="ECO:0000313" key="2">
    <source>
        <dbReference type="EMBL" id="GER59475.1"/>
    </source>
</evidence>
<comment type="caution">
    <text evidence="2">The sequence shown here is derived from an EMBL/GenBank/DDBJ whole genome shotgun (WGS) entry which is preliminary data.</text>
</comment>
<accession>A0A5J4IP90</accession>
<dbReference type="Proteomes" id="UP000326509">
    <property type="component" value="Unassembled WGS sequence"/>
</dbReference>
<evidence type="ECO:0000313" key="3">
    <source>
        <dbReference type="Proteomes" id="UP000326509"/>
    </source>
</evidence>
<feature type="transmembrane region" description="Helical" evidence="1">
    <location>
        <begin position="42"/>
        <end position="64"/>
    </location>
</feature>
<organism evidence="2 3">
    <name type="scientific">Patiriisocius marinus</name>
    <dbReference type="NCBI Taxonomy" id="1397112"/>
    <lineage>
        <taxon>Bacteria</taxon>
        <taxon>Pseudomonadati</taxon>
        <taxon>Bacteroidota</taxon>
        <taxon>Flavobacteriia</taxon>
        <taxon>Flavobacteriales</taxon>
        <taxon>Flavobacteriaceae</taxon>
        <taxon>Patiriisocius</taxon>
    </lineage>
</organism>
<feature type="transmembrane region" description="Helical" evidence="1">
    <location>
        <begin position="76"/>
        <end position="94"/>
    </location>
</feature>
<gene>
    <name evidence="2" type="ORF">ULMA_15830</name>
</gene>
<proteinExistence type="predicted"/>
<dbReference type="OrthoDB" id="1445629at2"/>
<sequence length="306" mass="35666">MDKFVEMDGKLFRKTGKIQGKRPARYWLVFIKKYLLTGQSRIYSPVLLIFLIPITLAVLTIISLFKSNTFEYFENLMPATMISAFVCFFIYAILSTTFKKNFIHSPSFHHLARFIVHIKGDINKQLISMRIDNSIIEAEANYINPTTLGINPSRGTVYKPYQIERYALKFQFKDGTKGLASLHQITVRVRSTKRRSSGKTKTKVKFKHKLFYQLILTLPKSHYKVINASVLATKQDPYGIVISEDSENFFVKIKMKQKRSEMFKKISHTVEDDVSYYTKMLKYAIENRVFEPLESTTKSIDNEIRF</sequence>
<dbReference type="EMBL" id="BKCG01000003">
    <property type="protein sequence ID" value="GER59475.1"/>
    <property type="molecule type" value="Genomic_DNA"/>
</dbReference>
<keyword evidence="3" id="KW-1185">Reference proteome</keyword>
<reference evidence="2 3" key="1">
    <citation type="submission" date="2019-08" db="EMBL/GenBank/DDBJ databases">
        <title>Draft genome sequence of Ulvibacter marinus type strain NBRC 109484.</title>
        <authorList>
            <person name="Kawano K."/>
            <person name="Ushijima N."/>
            <person name="Kihara M."/>
            <person name="Itoh H."/>
        </authorList>
    </citation>
    <scope>NUCLEOTIDE SEQUENCE [LARGE SCALE GENOMIC DNA]</scope>
    <source>
        <strain evidence="2 3">NBRC 109484</strain>
    </source>
</reference>
<keyword evidence="1" id="KW-0812">Transmembrane</keyword>
<protein>
    <submittedName>
        <fullName evidence="2">Uncharacterized protein</fullName>
    </submittedName>
</protein>